<dbReference type="SUPFAM" id="SSF90123">
    <property type="entry name" value="ABC transporter transmembrane region"/>
    <property type="match status" value="1"/>
</dbReference>
<evidence type="ECO:0000313" key="12">
    <source>
        <dbReference type="EMBL" id="NJP03025.1"/>
    </source>
</evidence>
<feature type="domain" description="ABC transmembrane type-1" evidence="10">
    <location>
        <begin position="158"/>
        <end position="437"/>
    </location>
</feature>
<keyword evidence="5 12" id="KW-0067">ATP-binding</keyword>
<dbReference type="GO" id="GO:0005524">
    <property type="term" value="F:ATP binding"/>
    <property type="evidence" value="ECO:0007669"/>
    <property type="project" value="UniProtKB-KW"/>
</dbReference>
<dbReference type="InterPro" id="IPR017871">
    <property type="entry name" value="ABC_transporter-like_CS"/>
</dbReference>
<keyword evidence="2 8" id="KW-0812">Transmembrane</keyword>
<gene>
    <name evidence="12" type="ORF">HBH25_19455</name>
</gene>
<feature type="transmembrane region" description="Helical" evidence="8">
    <location>
        <begin position="196"/>
        <end position="216"/>
    </location>
</feature>
<evidence type="ECO:0000259" key="9">
    <source>
        <dbReference type="PROSITE" id="PS50893"/>
    </source>
</evidence>
<dbReference type="Proteomes" id="UP000746535">
    <property type="component" value="Unassembled WGS sequence"/>
</dbReference>
<evidence type="ECO:0000256" key="1">
    <source>
        <dbReference type="ARBA" id="ARBA00004651"/>
    </source>
</evidence>
<evidence type="ECO:0000259" key="11">
    <source>
        <dbReference type="PROSITE" id="PS50990"/>
    </source>
</evidence>
<dbReference type="EMBL" id="JAAVJI010000015">
    <property type="protein sequence ID" value="NJP03025.1"/>
    <property type="molecule type" value="Genomic_DNA"/>
</dbReference>
<dbReference type="RefSeq" id="WP_168085600.1">
    <property type="nucleotide sequence ID" value="NZ_JAAVJI010000015.1"/>
</dbReference>
<feature type="transmembrane region" description="Helical" evidence="8">
    <location>
        <begin position="293"/>
        <end position="312"/>
    </location>
</feature>
<evidence type="ECO:0000256" key="8">
    <source>
        <dbReference type="SAM" id="Phobius"/>
    </source>
</evidence>
<evidence type="ECO:0000256" key="6">
    <source>
        <dbReference type="ARBA" id="ARBA00022989"/>
    </source>
</evidence>
<dbReference type="Gene3D" id="1.20.1560.10">
    <property type="entry name" value="ABC transporter type 1, transmembrane domain"/>
    <property type="match status" value="1"/>
</dbReference>
<evidence type="ECO:0000313" key="13">
    <source>
        <dbReference type="Proteomes" id="UP000746535"/>
    </source>
</evidence>
<proteinExistence type="predicted"/>
<feature type="transmembrane region" description="Helical" evidence="8">
    <location>
        <begin position="394"/>
        <end position="418"/>
    </location>
</feature>
<keyword evidence="6 8" id="KW-1133">Transmembrane helix</keyword>
<comment type="caution">
    <text evidence="12">The sequence shown here is derived from an EMBL/GenBank/DDBJ whole genome shotgun (WGS) entry which is preliminary data.</text>
</comment>
<sequence length="711" mass="76795">MNSHPAIEHGADTALWALVQLARHYRIPACATQLAHEQGEHGHALNDDQLQLAARSLGFDTRILHSTRPVRRLPLPAIGRDRRNHAYILWRQVGDNVWIQGANDPEPFAVSHTGWRSRSNGRVLLARPVATQTVAPSQNGFQWCWPVLRKYRHHVLSVLVAGVGLLAFSMVTPLFFQVVMDNVLVHNNLSTLQVVMLGLVATLLFETAFSAARYGVFAYPLARLDAELKAALFNHVVALAPGFFSVRPIGDIASRLRELDTVRDFLTHHCLAVVLDGVFSFAFLAIMFAYSPALTAVVAASLVAYGAIALLWGPALHRQAMAAQALSADNQAFLVESVNAVRTLKGLAAERWSAAQWDDRLTQATLAQRRLGLSAASAQETIGLVGKLVTAATLWWGAQAVMSGALTVGSFIAFNLYAARVAQPALRMGQVWGQYQQTRVALQRLSVILQAPVQVAPGAVPVPALSGRIDVDSVCFRYEAEGPYVLNHLSFSVPAGQCIGITGPSGSGKSTVLKLLLGFAPIAKGHIRMDGYDIALADIASVRRQVGVVMQHPFLFQGTVHENIALSLPGASRARVIQAAQLAGAHGFIQRLPQGYDTRLAEAGSNLSGGQRQRLAIARALLPEPPILIFDEATSALDSEAQAHLQSALPAICQGRTVIMIAHRLETLQGCDQLLVLDKGQVVEQGRPSDLALLPQGHYARLLRLQQEAGA</sequence>
<feature type="domain" description="Peptidase C39" evidence="11">
    <location>
        <begin position="6"/>
        <end position="126"/>
    </location>
</feature>
<evidence type="ECO:0000256" key="4">
    <source>
        <dbReference type="ARBA" id="ARBA00022801"/>
    </source>
</evidence>
<comment type="subcellular location">
    <subcellularLocation>
        <location evidence="1">Cell membrane</location>
        <topology evidence="1">Multi-pass membrane protein</topology>
    </subcellularLocation>
</comment>
<dbReference type="Gene3D" id="3.40.50.300">
    <property type="entry name" value="P-loop containing nucleotide triphosphate hydrolases"/>
    <property type="match status" value="1"/>
</dbReference>
<dbReference type="PROSITE" id="PS50990">
    <property type="entry name" value="PEPTIDASE_C39"/>
    <property type="match status" value="1"/>
</dbReference>
<dbReference type="InterPro" id="IPR003439">
    <property type="entry name" value="ABC_transporter-like_ATP-bd"/>
</dbReference>
<dbReference type="PROSITE" id="PS50929">
    <property type="entry name" value="ABC_TM1F"/>
    <property type="match status" value="1"/>
</dbReference>
<dbReference type="InterPro" id="IPR039421">
    <property type="entry name" value="Type_1_exporter"/>
</dbReference>
<dbReference type="InterPro" id="IPR011527">
    <property type="entry name" value="ABC1_TM_dom"/>
</dbReference>
<evidence type="ECO:0000256" key="5">
    <source>
        <dbReference type="ARBA" id="ARBA00022840"/>
    </source>
</evidence>
<protein>
    <submittedName>
        <fullName evidence="12">ATP-binding cassette domain-containing protein</fullName>
    </submittedName>
</protein>
<evidence type="ECO:0000256" key="7">
    <source>
        <dbReference type="ARBA" id="ARBA00023136"/>
    </source>
</evidence>
<feature type="domain" description="ABC transporter" evidence="9">
    <location>
        <begin position="469"/>
        <end position="704"/>
    </location>
</feature>
<evidence type="ECO:0000259" key="10">
    <source>
        <dbReference type="PROSITE" id="PS50929"/>
    </source>
</evidence>
<keyword evidence="7 8" id="KW-0472">Membrane</keyword>
<feature type="transmembrane region" description="Helical" evidence="8">
    <location>
        <begin position="266"/>
        <end position="286"/>
    </location>
</feature>
<dbReference type="Pfam" id="PF00664">
    <property type="entry name" value="ABC_membrane"/>
    <property type="match status" value="1"/>
</dbReference>
<evidence type="ECO:0000256" key="3">
    <source>
        <dbReference type="ARBA" id="ARBA00022741"/>
    </source>
</evidence>
<keyword evidence="13" id="KW-1185">Reference proteome</keyword>
<dbReference type="PANTHER" id="PTHR43394:SF1">
    <property type="entry name" value="ATP-BINDING CASSETTE SUB-FAMILY B MEMBER 10, MITOCHONDRIAL"/>
    <property type="match status" value="1"/>
</dbReference>
<keyword evidence="4" id="KW-0378">Hydrolase</keyword>
<reference evidence="12 13" key="1">
    <citation type="submission" date="2020-03" db="EMBL/GenBank/DDBJ databases">
        <authorList>
            <person name="Wang L."/>
            <person name="He N."/>
            <person name="Li Y."/>
            <person name="Fang Y."/>
            <person name="Zhang F."/>
        </authorList>
    </citation>
    <scope>NUCLEOTIDE SEQUENCE [LARGE SCALE GENOMIC DNA]</scope>
    <source>
        <strain evidence="13">hsmgli-8</strain>
    </source>
</reference>
<feature type="transmembrane region" description="Helical" evidence="8">
    <location>
        <begin position="155"/>
        <end position="176"/>
    </location>
</feature>
<accession>A0ABX0YJA0</accession>
<dbReference type="Pfam" id="PF00005">
    <property type="entry name" value="ABC_tran"/>
    <property type="match status" value="1"/>
</dbReference>
<keyword evidence="3" id="KW-0547">Nucleotide-binding</keyword>
<dbReference type="SMART" id="SM00382">
    <property type="entry name" value="AAA"/>
    <property type="match status" value="1"/>
</dbReference>
<dbReference type="PROSITE" id="PS50893">
    <property type="entry name" value="ABC_TRANSPORTER_2"/>
    <property type="match status" value="1"/>
</dbReference>
<evidence type="ECO:0000256" key="2">
    <source>
        <dbReference type="ARBA" id="ARBA00022692"/>
    </source>
</evidence>
<organism evidence="12 13">
    <name type="scientific">Pseudomonas quercus</name>
    <dbReference type="NCBI Taxonomy" id="2722792"/>
    <lineage>
        <taxon>Bacteria</taxon>
        <taxon>Pseudomonadati</taxon>
        <taxon>Pseudomonadota</taxon>
        <taxon>Gammaproteobacteria</taxon>
        <taxon>Pseudomonadales</taxon>
        <taxon>Pseudomonadaceae</taxon>
        <taxon>Pseudomonas</taxon>
    </lineage>
</organism>
<dbReference type="Gene3D" id="3.90.70.10">
    <property type="entry name" value="Cysteine proteinases"/>
    <property type="match status" value="1"/>
</dbReference>
<dbReference type="InterPro" id="IPR027417">
    <property type="entry name" value="P-loop_NTPase"/>
</dbReference>
<dbReference type="PANTHER" id="PTHR43394">
    <property type="entry name" value="ATP-DEPENDENT PERMEASE MDL1, MITOCHONDRIAL"/>
    <property type="match status" value="1"/>
</dbReference>
<dbReference type="InterPro" id="IPR005074">
    <property type="entry name" value="Peptidase_C39"/>
</dbReference>
<dbReference type="InterPro" id="IPR003593">
    <property type="entry name" value="AAA+_ATPase"/>
</dbReference>
<dbReference type="SUPFAM" id="SSF52540">
    <property type="entry name" value="P-loop containing nucleoside triphosphate hydrolases"/>
    <property type="match status" value="1"/>
</dbReference>
<feature type="transmembrane region" description="Helical" evidence="8">
    <location>
        <begin position="228"/>
        <end position="246"/>
    </location>
</feature>
<dbReference type="InterPro" id="IPR036640">
    <property type="entry name" value="ABC1_TM_sf"/>
</dbReference>
<dbReference type="PROSITE" id="PS00211">
    <property type="entry name" value="ABC_TRANSPORTER_1"/>
    <property type="match status" value="1"/>
</dbReference>
<name>A0ABX0YJA0_9PSED</name>